<evidence type="ECO:0000313" key="9">
    <source>
        <dbReference type="Proteomes" id="UP000636755"/>
    </source>
</evidence>
<evidence type="ECO:0000259" key="6">
    <source>
        <dbReference type="Pfam" id="PF01509"/>
    </source>
</evidence>
<dbReference type="InterPro" id="IPR020103">
    <property type="entry name" value="PsdUridine_synth_cat_dom_sf"/>
</dbReference>
<gene>
    <name evidence="5 8" type="primary">truB</name>
    <name evidence="8" type="ORF">H8R91_06655</name>
</gene>
<reference evidence="8 9" key="1">
    <citation type="submission" date="2020-08" db="EMBL/GenBank/DDBJ databases">
        <title>Genome public.</title>
        <authorList>
            <person name="Liu C."/>
            <person name="Sun Q."/>
        </authorList>
    </citation>
    <scope>NUCLEOTIDE SEQUENCE [LARGE SCALE GENOMIC DNA]</scope>
    <source>
        <strain evidence="8 9">NSJ-71</strain>
    </source>
</reference>
<keyword evidence="3 5" id="KW-0819">tRNA processing</keyword>
<accession>A0ABR7HL40</accession>
<keyword evidence="9" id="KW-1185">Reference proteome</keyword>
<name>A0ABR7HL40_9FIRM</name>
<proteinExistence type="inferred from homology"/>
<feature type="domain" description="tRNA pseudouridylate synthase B C-terminal" evidence="7">
    <location>
        <begin position="173"/>
        <end position="214"/>
    </location>
</feature>
<dbReference type="InterPro" id="IPR002501">
    <property type="entry name" value="PsdUridine_synth_N"/>
</dbReference>
<evidence type="ECO:0000256" key="3">
    <source>
        <dbReference type="ARBA" id="ARBA00022694"/>
    </source>
</evidence>
<feature type="active site" description="Nucleophile" evidence="5">
    <location>
        <position position="38"/>
    </location>
</feature>
<comment type="catalytic activity">
    <reaction evidence="1 5">
        <text>uridine(55) in tRNA = pseudouridine(55) in tRNA</text>
        <dbReference type="Rhea" id="RHEA:42532"/>
        <dbReference type="Rhea" id="RHEA-COMP:10101"/>
        <dbReference type="Rhea" id="RHEA-COMP:10102"/>
        <dbReference type="ChEBI" id="CHEBI:65314"/>
        <dbReference type="ChEBI" id="CHEBI:65315"/>
        <dbReference type="EC" id="5.4.99.25"/>
    </reaction>
</comment>
<evidence type="ECO:0000259" key="7">
    <source>
        <dbReference type="Pfam" id="PF16198"/>
    </source>
</evidence>
<dbReference type="CDD" id="cd02573">
    <property type="entry name" value="PseudoU_synth_EcTruB"/>
    <property type="match status" value="1"/>
</dbReference>
<dbReference type="SUPFAM" id="SSF55120">
    <property type="entry name" value="Pseudouridine synthase"/>
    <property type="match status" value="1"/>
</dbReference>
<dbReference type="InterPro" id="IPR032819">
    <property type="entry name" value="TruB_C"/>
</dbReference>
<evidence type="ECO:0000313" key="8">
    <source>
        <dbReference type="EMBL" id="MBC5728199.1"/>
    </source>
</evidence>
<dbReference type="RefSeq" id="WP_186935355.1">
    <property type="nucleotide sequence ID" value="NZ_JACOPS010000002.1"/>
</dbReference>
<dbReference type="InterPro" id="IPR014780">
    <property type="entry name" value="tRNA_psdUridine_synth_TruB"/>
</dbReference>
<dbReference type="NCBIfam" id="TIGR00431">
    <property type="entry name" value="TruB"/>
    <property type="match status" value="1"/>
</dbReference>
<comment type="function">
    <text evidence="5">Responsible for synthesis of pseudouridine from uracil-55 in the psi GC loop of transfer RNAs.</text>
</comment>
<sequence>MNGVIIINKPQKFTSFDVVAVIRKLTGQRKIGHTGTLDPNATGVLPILLGNATKAQDIVPNHDKSYTAKFRLGMTTDTLDIWGAVTSQSDKTATEADVLSALENFRGEIEQLPPMYSAIKVNGQRLYDLARQGKEVERKPRKVTVYRLELKDFDEESQSGTLNISCSKGTYIRTIIDDLGKILKTGAVMTALCRTAACGYNLADSITLETARELAEKGEISEHIMRTETLFAGYRKIYVSDAQAKRFSNGGELDMLRTALAKAKAQDKEIIRVSDRQGKFLGLGIADNESGQLKILKLFLN</sequence>
<comment type="caution">
    <text evidence="8">The sequence shown here is derived from an EMBL/GenBank/DDBJ whole genome shotgun (WGS) entry which is preliminary data.</text>
</comment>
<dbReference type="GO" id="GO:0160148">
    <property type="term" value="F:tRNA pseudouridine(55) synthase activity"/>
    <property type="evidence" value="ECO:0007669"/>
    <property type="project" value="UniProtKB-EC"/>
</dbReference>
<dbReference type="Proteomes" id="UP000636755">
    <property type="component" value="Unassembled WGS sequence"/>
</dbReference>
<evidence type="ECO:0000256" key="5">
    <source>
        <dbReference type="HAMAP-Rule" id="MF_01080"/>
    </source>
</evidence>
<keyword evidence="4 5" id="KW-0413">Isomerase</keyword>
<dbReference type="EMBL" id="JACOPS010000002">
    <property type="protein sequence ID" value="MBC5728199.1"/>
    <property type="molecule type" value="Genomic_DNA"/>
</dbReference>
<dbReference type="PANTHER" id="PTHR13767">
    <property type="entry name" value="TRNA-PSEUDOURIDINE SYNTHASE"/>
    <property type="match status" value="1"/>
</dbReference>
<dbReference type="Gene3D" id="3.30.2350.10">
    <property type="entry name" value="Pseudouridine synthase"/>
    <property type="match status" value="1"/>
</dbReference>
<evidence type="ECO:0000256" key="1">
    <source>
        <dbReference type="ARBA" id="ARBA00000385"/>
    </source>
</evidence>
<dbReference type="HAMAP" id="MF_01080">
    <property type="entry name" value="TruB_bact"/>
    <property type="match status" value="1"/>
</dbReference>
<dbReference type="Pfam" id="PF01509">
    <property type="entry name" value="TruB_N"/>
    <property type="match status" value="1"/>
</dbReference>
<evidence type="ECO:0000256" key="4">
    <source>
        <dbReference type="ARBA" id="ARBA00023235"/>
    </source>
</evidence>
<dbReference type="Pfam" id="PF16198">
    <property type="entry name" value="TruB_C_2"/>
    <property type="match status" value="1"/>
</dbReference>
<protein>
    <recommendedName>
        <fullName evidence="5">tRNA pseudouridine synthase B</fullName>
        <ecNumber evidence="5">5.4.99.25</ecNumber>
    </recommendedName>
    <alternativeName>
        <fullName evidence="5">tRNA pseudouridine(55) synthase</fullName>
        <shortName evidence="5">Psi55 synthase</shortName>
    </alternativeName>
    <alternativeName>
        <fullName evidence="5">tRNA pseudouridylate synthase</fullName>
    </alternativeName>
    <alternativeName>
        <fullName evidence="5">tRNA-uridine isomerase</fullName>
    </alternativeName>
</protein>
<feature type="domain" description="Pseudouridine synthase II N-terminal" evidence="6">
    <location>
        <begin position="23"/>
        <end position="172"/>
    </location>
</feature>
<dbReference type="PANTHER" id="PTHR13767:SF2">
    <property type="entry name" value="PSEUDOURIDYLATE SYNTHASE TRUB1"/>
    <property type="match status" value="1"/>
</dbReference>
<comment type="similarity">
    <text evidence="2 5">Belongs to the pseudouridine synthase TruB family. Type 1 subfamily.</text>
</comment>
<evidence type="ECO:0000256" key="2">
    <source>
        <dbReference type="ARBA" id="ARBA00005642"/>
    </source>
</evidence>
<organism evidence="8 9">
    <name type="scientific">Ruminococcus intestinalis</name>
    <dbReference type="NCBI Taxonomy" id="2763066"/>
    <lineage>
        <taxon>Bacteria</taxon>
        <taxon>Bacillati</taxon>
        <taxon>Bacillota</taxon>
        <taxon>Clostridia</taxon>
        <taxon>Eubacteriales</taxon>
        <taxon>Oscillospiraceae</taxon>
        <taxon>Ruminococcus</taxon>
    </lineage>
</organism>
<dbReference type="EC" id="5.4.99.25" evidence="5"/>